<dbReference type="Pfam" id="PF12833">
    <property type="entry name" value="HTH_18"/>
    <property type="match status" value="1"/>
</dbReference>
<dbReference type="SMART" id="SM00342">
    <property type="entry name" value="HTH_ARAC"/>
    <property type="match status" value="1"/>
</dbReference>
<reference evidence="5 6" key="1">
    <citation type="submission" date="2019-08" db="EMBL/GenBank/DDBJ databases">
        <authorList>
            <person name="Peeters C."/>
        </authorList>
    </citation>
    <scope>NUCLEOTIDE SEQUENCE [LARGE SCALE GENOMIC DNA]</scope>
    <source>
        <strain evidence="5 6">LMG 31113</strain>
    </source>
</reference>
<keyword evidence="1" id="KW-0805">Transcription regulation</keyword>
<dbReference type="Gene3D" id="1.10.10.60">
    <property type="entry name" value="Homeodomain-like"/>
    <property type="match status" value="2"/>
</dbReference>
<dbReference type="Proteomes" id="UP000382577">
    <property type="component" value="Unassembled WGS sequence"/>
</dbReference>
<evidence type="ECO:0000256" key="1">
    <source>
        <dbReference type="ARBA" id="ARBA00023015"/>
    </source>
</evidence>
<dbReference type="InterPro" id="IPR018060">
    <property type="entry name" value="HTH_AraC"/>
</dbReference>
<evidence type="ECO:0000256" key="2">
    <source>
        <dbReference type="ARBA" id="ARBA00023125"/>
    </source>
</evidence>
<dbReference type="PROSITE" id="PS00041">
    <property type="entry name" value="HTH_ARAC_FAMILY_1"/>
    <property type="match status" value="1"/>
</dbReference>
<protein>
    <submittedName>
        <fullName evidence="5">AraC family transcriptional regulator</fullName>
    </submittedName>
</protein>
<evidence type="ECO:0000259" key="4">
    <source>
        <dbReference type="PROSITE" id="PS01124"/>
    </source>
</evidence>
<keyword evidence="2" id="KW-0238">DNA-binding</keyword>
<feature type="domain" description="HTH araC/xylS-type" evidence="4">
    <location>
        <begin position="216"/>
        <end position="315"/>
    </location>
</feature>
<dbReference type="GO" id="GO:0043565">
    <property type="term" value="F:sequence-specific DNA binding"/>
    <property type="evidence" value="ECO:0007669"/>
    <property type="project" value="InterPro"/>
</dbReference>
<dbReference type="GO" id="GO:0003700">
    <property type="term" value="F:DNA-binding transcription factor activity"/>
    <property type="evidence" value="ECO:0007669"/>
    <property type="project" value="InterPro"/>
</dbReference>
<proteinExistence type="predicted"/>
<dbReference type="EMBL" id="CABPRW010000018">
    <property type="protein sequence ID" value="VVE53033.1"/>
    <property type="molecule type" value="Genomic_DNA"/>
</dbReference>
<name>A0A5E4YYQ0_9BURK</name>
<dbReference type="InterPro" id="IPR018062">
    <property type="entry name" value="HTH_AraC-typ_CS"/>
</dbReference>
<dbReference type="SUPFAM" id="SSF46689">
    <property type="entry name" value="Homeodomain-like"/>
    <property type="match status" value="1"/>
</dbReference>
<organism evidence="5 6">
    <name type="scientific">Pandoraea fibrosis</name>
    <dbReference type="NCBI Taxonomy" id="1891094"/>
    <lineage>
        <taxon>Bacteria</taxon>
        <taxon>Pseudomonadati</taxon>
        <taxon>Pseudomonadota</taxon>
        <taxon>Betaproteobacteria</taxon>
        <taxon>Burkholderiales</taxon>
        <taxon>Burkholderiaceae</taxon>
        <taxon>Pandoraea</taxon>
    </lineage>
</organism>
<dbReference type="PANTHER" id="PTHR46796">
    <property type="entry name" value="HTH-TYPE TRANSCRIPTIONAL ACTIVATOR RHAS-RELATED"/>
    <property type="match status" value="1"/>
</dbReference>
<evidence type="ECO:0000313" key="6">
    <source>
        <dbReference type="Proteomes" id="UP000382577"/>
    </source>
</evidence>
<feature type="domain" description="HTH araC/xylS-type" evidence="4">
    <location>
        <begin position="337"/>
        <end position="435"/>
    </location>
</feature>
<dbReference type="InterPro" id="IPR050204">
    <property type="entry name" value="AraC_XylS_family_regulators"/>
</dbReference>
<dbReference type="InterPro" id="IPR009057">
    <property type="entry name" value="Homeodomain-like_sf"/>
</dbReference>
<dbReference type="RefSeq" id="WP_150601048.1">
    <property type="nucleotide sequence ID" value="NZ_CABPRW010000018.1"/>
</dbReference>
<keyword evidence="3" id="KW-0804">Transcription</keyword>
<gene>
    <name evidence="5" type="ORF">PFI31113_04800</name>
</gene>
<evidence type="ECO:0000313" key="5">
    <source>
        <dbReference type="EMBL" id="VVE53033.1"/>
    </source>
</evidence>
<evidence type="ECO:0000256" key="3">
    <source>
        <dbReference type="ARBA" id="ARBA00023163"/>
    </source>
</evidence>
<dbReference type="OrthoDB" id="8929714at2"/>
<dbReference type="AlphaFoldDB" id="A0A5E4YYQ0"/>
<accession>A0A5E4YYQ0</accession>
<dbReference type="PROSITE" id="PS01124">
    <property type="entry name" value="HTH_ARAC_FAMILY_2"/>
    <property type="match status" value="2"/>
</dbReference>
<sequence>MPIAKIHEFHSNDPDQVSEFIGRIYADNEFRPQRAVRRDVVMGGVEWRGIGVYDVDYRMPFRFRSEVSRPNYLFLTCRRGGATYAARKGSEVQCVLGDVMPISNAGVSDCVTQPEGFGHLSVILEAAAISEFVTCWLGRPVVTPVIFAMKPLNPATATQWNVAAECLRQMISMSPVPEFAIRSMYEHMIRLVATGHESNYSALIADSRCATEAQARKAIALIEHDPMQWQTSTILGYAMGCASSALENAILRLTGKSFQTLSLDARMRWVRRALASGDTDSYIGTLRAYGFRPSSRFVSEYCRRFGEYPGATYRRNPHSTGAYDGGEAAFFDPLSVSALDEFIAQRLTEAISLKDVAQHVGLSEFETIATFKERFSRTPMQYVSERKLEKARWMLRHTSESLASIAIECGFGSQSYLTTQIKRYYGVTPRQLRLSAGSHAA</sequence>